<evidence type="ECO:0000313" key="3">
    <source>
        <dbReference type="Proteomes" id="UP000266841"/>
    </source>
</evidence>
<reference evidence="2 3" key="1">
    <citation type="journal article" date="2012" name="Genome Biol.">
        <title>Genome and low-iron response of an oceanic diatom adapted to chronic iron limitation.</title>
        <authorList>
            <person name="Lommer M."/>
            <person name="Specht M."/>
            <person name="Roy A.S."/>
            <person name="Kraemer L."/>
            <person name="Andreson R."/>
            <person name="Gutowska M.A."/>
            <person name="Wolf J."/>
            <person name="Bergner S.V."/>
            <person name="Schilhabel M.B."/>
            <person name="Klostermeier U.C."/>
            <person name="Beiko R.G."/>
            <person name="Rosenstiel P."/>
            <person name="Hippler M."/>
            <person name="Laroche J."/>
        </authorList>
    </citation>
    <scope>NUCLEOTIDE SEQUENCE [LARGE SCALE GENOMIC DNA]</scope>
    <source>
        <strain evidence="2 3">CCMP1005</strain>
    </source>
</reference>
<dbReference type="EMBL" id="AGNL01004872">
    <property type="protein sequence ID" value="EJK73077.1"/>
    <property type="molecule type" value="Genomic_DNA"/>
</dbReference>
<proteinExistence type="predicted"/>
<feature type="compositionally biased region" description="Basic and acidic residues" evidence="1">
    <location>
        <begin position="314"/>
        <end position="323"/>
    </location>
</feature>
<accession>K0TMY1</accession>
<gene>
    <name evidence="2" type="ORF">THAOC_05321</name>
</gene>
<dbReference type="Proteomes" id="UP000266841">
    <property type="component" value="Unassembled WGS sequence"/>
</dbReference>
<feature type="region of interest" description="Disordered" evidence="1">
    <location>
        <begin position="314"/>
        <end position="349"/>
    </location>
</feature>
<evidence type="ECO:0000313" key="2">
    <source>
        <dbReference type="EMBL" id="EJK73077.1"/>
    </source>
</evidence>
<comment type="caution">
    <text evidence="2">The sequence shown here is derived from an EMBL/GenBank/DDBJ whole genome shotgun (WGS) entry which is preliminary data.</text>
</comment>
<name>K0TMY1_THAOC</name>
<organism evidence="2 3">
    <name type="scientific">Thalassiosira oceanica</name>
    <name type="common">Marine diatom</name>
    <dbReference type="NCBI Taxonomy" id="159749"/>
    <lineage>
        <taxon>Eukaryota</taxon>
        <taxon>Sar</taxon>
        <taxon>Stramenopiles</taxon>
        <taxon>Ochrophyta</taxon>
        <taxon>Bacillariophyta</taxon>
        <taxon>Coscinodiscophyceae</taxon>
        <taxon>Thalassiosirophycidae</taxon>
        <taxon>Thalassiosirales</taxon>
        <taxon>Thalassiosiraceae</taxon>
        <taxon>Thalassiosira</taxon>
    </lineage>
</organism>
<protein>
    <submittedName>
        <fullName evidence="2">Uncharacterized protein</fullName>
    </submittedName>
</protein>
<dbReference type="AlphaFoldDB" id="K0TMY1"/>
<feature type="region of interest" description="Disordered" evidence="1">
    <location>
        <begin position="1"/>
        <end position="62"/>
    </location>
</feature>
<evidence type="ECO:0000256" key="1">
    <source>
        <dbReference type="SAM" id="MobiDB-lite"/>
    </source>
</evidence>
<keyword evidence="3" id="KW-1185">Reference proteome</keyword>
<sequence>MSSASLDARPMISSRRISSREKCPSYTSGIGQRRSRGPGLGTSRHGQTPSDAMPDAPGDAKYNHGRPQKINVLFPMMEDSDNVDSDNIHCECDAYLDAHPVVETTSYKRRFSSVVPMPSHLEARFSFYSVQTIHEEPCKELCDDDNIGCFFQDYLHESKPLKIIRFINMREKEGTCWSSCVDKKGALLASFPELVESLPSNALDLLVTVQAKPRRPINPSECKLCATAIVGDYWGTQIRQVNSVEATEAELQRHNMHLVDSILQVAPVIPDDEQNLFYGQEDQISTEMKLGDILDETDLPFRVYVAQENIFSNRHDEEARESNEVGSGDGSDDDVSTTNNEVYITRDGR</sequence>
<dbReference type="eggNOG" id="ENOG502RVF9">
    <property type="taxonomic scope" value="Eukaryota"/>
</dbReference>
<feature type="non-terminal residue" evidence="2">
    <location>
        <position position="349"/>
    </location>
</feature>